<keyword evidence="3" id="KW-0805">Transcription regulation</keyword>
<dbReference type="SUPFAM" id="SSF52172">
    <property type="entry name" value="CheY-like"/>
    <property type="match status" value="1"/>
</dbReference>
<dbReference type="Gene3D" id="3.40.50.2300">
    <property type="match status" value="1"/>
</dbReference>
<keyword evidence="4 7" id="KW-0238">DNA-binding</keyword>
<accession>A0A2S6N6C4</accession>
<dbReference type="GO" id="GO:0005829">
    <property type="term" value="C:cytosol"/>
    <property type="evidence" value="ECO:0007669"/>
    <property type="project" value="TreeGrafter"/>
</dbReference>
<dbReference type="InterPro" id="IPR036388">
    <property type="entry name" value="WH-like_DNA-bd_sf"/>
</dbReference>
<name>A0A2S6N6C4_RHOGL</name>
<dbReference type="CDD" id="cd00383">
    <property type="entry name" value="trans_reg_C"/>
    <property type="match status" value="1"/>
</dbReference>
<evidence type="ECO:0000313" key="11">
    <source>
        <dbReference type="EMBL" id="PPQ30173.1"/>
    </source>
</evidence>
<feature type="domain" description="OmpR/PhoB-type" evidence="10">
    <location>
        <begin position="126"/>
        <end position="224"/>
    </location>
</feature>
<dbReference type="PROSITE" id="PS50110">
    <property type="entry name" value="RESPONSE_REGULATORY"/>
    <property type="match status" value="1"/>
</dbReference>
<evidence type="ECO:0000259" key="10">
    <source>
        <dbReference type="PROSITE" id="PS51755"/>
    </source>
</evidence>
<dbReference type="PANTHER" id="PTHR48111:SF76">
    <property type="entry name" value="TWO-COMPONENT RESPONSE REGULATOR"/>
    <property type="match status" value="1"/>
</dbReference>
<dbReference type="GO" id="GO:0032993">
    <property type="term" value="C:protein-DNA complex"/>
    <property type="evidence" value="ECO:0007669"/>
    <property type="project" value="TreeGrafter"/>
</dbReference>
<dbReference type="Pfam" id="PF00486">
    <property type="entry name" value="Trans_reg_C"/>
    <property type="match status" value="1"/>
</dbReference>
<evidence type="ECO:0000256" key="5">
    <source>
        <dbReference type="ARBA" id="ARBA00023163"/>
    </source>
</evidence>
<dbReference type="InterPro" id="IPR011006">
    <property type="entry name" value="CheY-like_superfamily"/>
</dbReference>
<proteinExistence type="predicted"/>
<dbReference type="Proteomes" id="UP000239724">
    <property type="component" value="Unassembled WGS sequence"/>
</dbReference>
<keyword evidence="1" id="KW-0597">Phosphoprotein</keyword>
<dbReference type="GO" id="GO:0000156">
    <property type="term" value="F:phosphorelay response regulator activity"/>
    <property type="evidence" value="ECO:0007669"/>
    <property type="project" value="TreeGrafter"/>
</dbReference>
<evidence type="ECO:0000256" key="1">
    <source>
        <dbReference type="ARBA" id="ARBA00022553"/>
    </source>
</evidence>
<dbReference type="OrthoDB" id="9802426at2"/>
<protein>
    <submittedName>
        <fullName evidence="11">DNA-binding response regulator</fullName>
    </submittedName>
</protein>
<evidence type="ECO:0000256" key="3">
    <source>
        <dbReference type="ARBA" id="ARBA00023015"/>
    </source>
</evidence>
<evidence type="ECO:0000256" key="7">
    <source>
        <dbReference type="PROSITE-ProRule" id="PRU01091"/>
    </source>
</evidence>
<evidence type="ECO:0000256" key="8">
    <source>
        <dbReference type="SAM" id="MobiDB-lite"/>
    </source>
</evidence>
<keyword evidence="12" id="KW-1185">Reference proteome</keyword>
<dbReference type="PROSITE" id="PS51755">
    <property type="entry name" value="OMPR_PHOB"/>
    <property type="match status" value="1"/>
</dbReference>
<dbReference type="SMART" id="SM00448">
    <property type="entry name" value="REC"/>
    <property type="match status" value="1"/>
</dbReference>
<dbReference type="FunFam" id="1.10.10.10:FF:000005">
    <property type="entry name" value="Two-component system response regulator"/>
    <property type="match status" value="1"/>
</dbReference>
<dbReference type="EMBL" id="NHRY01000216">
    <property type="protein sequence ID" value="PPQ30173.1"/>
    <property type="molecule type" value="Genomic_DNA"/>
</dbReference>
<feature type="DNA-binding region" description="OmpR/PhoB-type" evidence="7">
    <location>
        <begin position="126"/>
        <end position="224"/>
    </location>
</feature>
<keyword evidence="5" id="KW-0804">Transcription</keyword>
<dbReference type="Pfam" id="PF00072">
    <property type="entry name" value="Response_reg"/>
    <property type="match status" value="1"/>
</dbReference>
<dbReference type="AlphaFoldDB" id="A0A2S6N6C4"/>
<comment type="caution">
    <text evidence="6">Lacks conserved residue(s) required for the propagation of feature annotation.</text>
</comment>
<sequence>MQLLVIDADKEIAAAIRRGLHDAGHIVELADNGRDGLFMAASDRFDVVILERALPGEIDGLKLVMTLRSHQNLVPILMLSMLASVTDRIEGLEAGCDDYLPKPFDMTELAARVEALKRRDHREARPSKLVVEDLELDLLTREVRRAGCRIDLLPREYLLLNYLMRHAGQVVTRTMLLENVWNYNFYPQTNVVDMQVSCLRQKVDKPFPRPLIHTVRRAGYMMAADHRREPAAAPPRRRAAPTKPEWPAPRPSRSAPRTGPARWKDSKSSGSEPQPG</sequence>
<dbReference type="InterPro" id="IPR001867">
    <property type="entry name" value="OmpR/PhoB-type_DNA-bd"/>
</dbReference>
<dbReference type="InterPro" id="IPR039420">
    <property type="entry name" value="WalR-like"/>
</dbReference>
<dbReference type="Gene3D" id="1.10.10.10">
    <property type="entry name" value="Winged helix-like DNA-binding domain superfamily/Winged helix DNA-binding domain"/>
    <property type="match status" value="1"/>
</dbReference>
<evidence type="ECO:0000256" key="4">
    <source>
        <dbReference type="ARBA" id="ARBA00023125"/>
    </source>
</evidence>
<dbReference type="GO" id="GO:0000976">
    <property type="term" value="F:transcription cis-regulatory region binding"/>
    <property type="evidence" value="ECO:0007669"/>
    <property type="project" value="TreeGrafter"/>
</dbReference>
<feature type="compositionally biased region" description="Low complexity" evidence="8">
    <location>
        <begin position="251"/>
        <end position="261"/>
    </location>
</feature>
<dbReference type="InterPro" id="IPR001789">
    <property type="entry name" value="Sig_transdc_resp-reg_receiver"/>
</dbReference>
<evidence type="ECO:0000313" key="12">
    <source>
        <dbReference type="Proteomes" id="UP000239724"/>
    </source>
</evidence>
<dbReference type="PANTHER" id="PTHR48111">
    <property type="entry name" value="REGULATOR OF RPOS"/>
    <property type="match status" value="1"/>
</dbReference>
<feature type="domain" description="Response regulatory" evidence="9">
    <location>
        <begin position="2"/>
        <end position="117"/>
    </location>
</feature>
<comment type="caution">
    <text evidence="11">The sequence shown here is derived from an EMBL/GenBank/DDBJ whole genome shotgun (WGS) entry which is preliminary data.</text>
</comment>
<keyword evidence="2" id="KW-0902">Two-component regulatory system</keyword>
<gene>
    <name evidence="11" type="ORF">CCS01_19970</name>
</gene>
<feature type="region of interest" description="Disordered" evidence="8">
    <location>
        <begin position="222"/>
        <end position="276"/>
    </location>
</feature>
<evidence type="ECO:0000256" key="6">
    <source>
        <dbReference type="PROSITE-ProRule" id="PRU00169"/>
    </source>
</evidence>
<dbReference type="SMART" id="SM00862">
    <property type="entry name" value="Trans_reg_C"/>
    <property type="match status" value="1"/>
</dbReference>
<reference evidence="11 12" key="1">
    <citation type="journal article" date="2018" name="Arch. Microbiol.">
        <title>New insights into the metabolic potential of the phototrophic purple bacterium Rhodopila globiformis DSM 161(T) from its draft genome sequence and evidence for a vanadium-dependent nitrogenase.</title>
        <authorList>
            <person name="Imhoff J.F."/>
            <person name="Rahn T."/>
            <person name="Kunzel S."/>
            <person name="Neulinger S.C."/>
        </authorList>
    </citation>
    <scope>NUCLEOTIDE SEQUENCE [LARGE SCALE GENOMIC DNA]</scope>
    <source>
        <strain evidence="11 12">DSM 161</strain>
    </source>
</reference>
<evidence type="ECO:0000256" key="2">
    <source>
        <dbReference type="ARBA" id="ARBA00023012"/>
    </source>
</evidence>
<organism evidence="11 12">
    <name type="scientific">Rhodopila globiformis</name>
    <name type="common">Rhodopseudomonas globiformis</name>
    <dbReference type="NCBI Taxonomy" id="1071"/>
    <lineage>
        <taxon>Bacteria</taxon>
        <taxon>Pseudomonadati</taxon>
        <taxon>Pseudomonadota</taxon>
        <taxon>Alphaproteobacteria</taxon>
        <taxon>Acetobacterales</taxon>
        <taxon>Acetobacteraceae</taxon>
        <taxon>Rhodopila</taxon>
    </lineage>
</organism>
<dbReference type="Gene3D" id="6.10.250.690">
    <property type="match status" value="1"/>
</dbReference>
<dbReference type="GO" id="GO:0006355">
    <property type="term" value="P:regulation of DNA-templated transcription"/>
    <property type="evidence" value="ECO:0007669"/>
    <property type="project" value="InterPro"/>
</dbReference>
<evidence type="ECO:0000259" key="9">
    <source>
        <dbReference type="PROSITE" id="PS50110"/>
    </source>
</evidence>